<keyword evidence="1" id="KW-0812">Transmembrane</keyword>
<evidence type="ECO:0000313" key="2">
    <source>
        <dbReference type="EMBL" id="KAG8374525.1"/>
    </source>
</evidence>
<proteinExistence type="predicted"/>
<keyword evidence="1" id="KW-0472">Membrane</keyword>
<dbReference type="PANTHER" id="PTHR34970:SF2">
    <property type="entry name" value="ABC TRANSPORTER A FAMILY PROTEIN"/>
    <property type="match status" value="1"/>
</dbReference>
<accession>A0AAV6WZS2</accession>
<dbReference type="PANTHER" id="PTHR34970">
    <property type="entry name" value="ABC TRANSPORTER A FAMILY PROTEIN"/>
    <property type="match status" value="1"/>
</dbReference>
<gene>
    <name evidence="2" type="ORF">BUALT_Bualt10G0004000</name>
</gene>
<keyword evidence="1" id="KW-1133">Transmembrane helix</keyword>
<evidence type="ECO:0000256" key="1">
    <source>
        <dbReference type="SAM" id="Phobius"/>
    </source>
</evidence>
<organism evidence="2 3">
    <name type="scientific">Buddleja alternifolia</name>
    <dbReference type="NCBI Taxonomy" id="168488"/>
    <lineage>
        <taxon>Eukaryota</taxon>
        <taxon>Viridiplantae</taxon>
        <taxon>Streptophyta</taxon>
        <taxon>Embryophyta</taxon>
        <taxon>Tracheophyta</taxon>
        <taxon>Spermatophyta</taxon>
        <taxon>Magnoliopsida</taxon>
        <taxon>eudicotyledons</taxon>
        <taxon>Gunneridae</taxon>
        <taxon>Pentapetalae</taxon>
        <taxon>asterids</taxon>
        <taxon>lamiids</taxon>
        <taxon>Lamiales</taxon>
        <taxon>Scrophulariaceae</taxon>
        <taxon>Buddlejeae</taxon>
        <taxon>Buddleja</taxon>
    </lineage>
</organism>
<dbReference type="EMBL" id="WHWC01000010">
    <property type="protein sequence ID" value="KAG8374525.1"/>
    <property type="molecule type" value="Genomic_DNA"/>
</dbReference>
<keyword evidence="3" id="KW-1185">Reference proteome</keyword>
<dbReference type="Proteomes" id="UP000826271">
    <property type="component" value="Unassembled WGS sequence"/>
</dbReference>
<sequence length="72" mass="7977">MDYVLRVKLASIFTGAAVASAAGLYFLRKDYMTAHIAISQQINTLYEPIDGRVSSLEKFKGVEAQKHVEDAE</sequence>
<dbReference type="AlphaFoldDB" id="A0AAV6WZS2"/>
<name>A0AAV6WZS2_9LAMI</name>
<feature type="transmembrane region" description="Helical" evidence="1">
    <location>
        <begin position="6"/>
        <end position="27"/>
    </location>
</feature>
<reference evidence="2" key="1">
    <citation type="submission" date="2019-10" db="EMBL/GenBank/DDBJ databases">
        <authorList>
            <person name="Zhang R."/>
            <person name="Pan Y."/>
            <person name="Wang J."/>
            <person name="Ma R."/>
            <person name="Yu S."/>
        </authorList>
    </citation>
    <scope>NUCLEOTIDE SEQUENCE</scope>
    <source>
        <strain evidence="2">LA-IB0</strain>
        <tissue evidence="2">Leaf</tissue>
    </source>
</reference>
<protein>
    <submittedName>
        <fullName evidence="2">Uncharacterized protein</fullName>
    </submittedName>
</protein>
<comment type="caution">
    <text evidence="2">The sequence shown here is derived from an EMBL/GenBank/DDBJ whole genome shotgun (WGS) entry which is preliminary data.</text>
</comment>
<evidence type="ECO:0000313" key="3">
    <source>
        <dbReference type="Proteomes" id="UP000826271"/>
    </source>
</evidence>